<evidence type="ECO:0000256" key="1">
    <source>
        <dbReference type="SAM" id="MobiDB-lite"/>
    </source>
</evidence>
<accession>A0A9X2XKQ0</accession>
<proteinExistence type="predicted"/>
<dbReference type="AlphaFoldDB" id="A0A9X2XKQ0"/>
<feature type="region of interest" description="Disordered" evidence="1">
    <location>
        <begin position="29"/>
        <end position="66"/>
    </location>
</feature>
<feature type="compositionally biased region" description="Polar residues" evidence="1">
    <location>
        <begin position="32"/>
        <end position="47"/>
    </location>
</feature>
<gene>
    <name evidence="2" type="ORF">OC940_21720</name>
</gene>
<organism evidence="2 3">
    <name type="scientific">Pseudomonas koreensis</name>
    <dbReference type="NCBI Taxonomy" id="198620"/>
    <lineage>
        <taxon>Bacteria</taxon>
        <taxon>Pseudomonadati</taxon>
        <taxon>Pseudomonadota</taxon>
        <taxon>Gammaproteobacteria</taxon>
        <taxon>Pseudomonadales</taxon>
        <taxon>Pseudomonadaceae</taxon>
        <taxon>Pseudomonas</taxon>
    </lineage>
</organism>
<reference evidence="2" key="2">
    <citation type="journal article" date="2023" name="mSystems">
        <title>Charting the Lipopeptidome of Nonpathogenic Pseudomonas.</title>
        <authorList>
            <person name="Cesa-Luna C."/>
            <person name="Geudens N."/>
            <person name="Girard L."/>
            <person name="De Roo V."/>
            <person name="Maklad H.R."/>
            <person name="Martins J.C."/>
            <person name="Hofte M."/>
            <person name="De Mot R."/>
        </authorList>
    </citation>
    <scope>NUCLEOTIDE SEQUENCE</scope>
    <source>
        <strain evidence="2">B1M3-32</strain>
    </source>
</reference>
<evidence type="ECO:0000313" key="3">
    <source>
        <dbReference type="Proteomes" id="UP001139955"/>
    </source>
</evidence>
<evidence type="ECO:0000313" key="2">
    <source>
        <dbReference type="EMBL" id="MCU7250438.1"/>
    </source>
</evidence>
<keyword evidence="3" id="KW-1185">Reference proteome</keyword>
<sequence length="66" mass="7061">MLNDDKPCVPDEQHFTENDLEIEAPDPIMKSAASTLDTQVPTATADTQKVHRNTGGLDSLGGGRLP</sequence>
<dbReference type="EMBL" id="JAOSKY010000015">
    <property type="protein sequence ID" value="MCU7250438.1"/>
    <property type="molecule type" value="Genomic_DNA"/>
</dbReference>
<reference evidence="2" key="1">
    <citation type="submission" date="2022-09" db="EMBL/GenBank/DDBJ databases">
        <authorList>
            <person name="Cesa-Luna C."/>
            <person name="Girard L."/>
            <person name="Lood C."/>
            <person name="Hofte M."/>
            <person name="De Mot R."/>
        </authorList>
    </citation>
    <scope>NUCLEOTIDE SEQUENCE</scope>
    <source>
        <strain evidence="2">B1M3-32</strain>
    </source>
</reference>
<protein>
    <submittedName>
        <fullName evidence="2">Uncharacterized protein</fullName>
    </submittedName>
</protein>
<comment type="caution">
    <text evidence="2">The sequence shown here is derived from an EMBL/GenBank/DDBJ whole genome shotgun (WGS) entry which is preliminary data.</text>
</comment>
<dbReference type="Proteomes" id="UP001139955">
    <property type="component" value="Unassembled WGS sequence"/>
</dbReference>
<name>A0A9X2XKQ0_9PSED</name>
<dbReference type="RefSeq" id="WP_301623061.1">
    <property type="nucleotide sequence ID" value="NZ_JAOSKY010000015.1"/>
</dbReference>